<dbReference type="OrthoDB" id="7950681at2"/>
<organism evidence="2 3">
    <name type="scientific">Devosia insulae DS-56</name>
    <dbReference type="NCBI Taxonomy" id="1116389"/>
    <lineage>
        <taxon>Bacteria</taxon>
        <taxon>Pseudomonadati</taxon>
        <taxon>Pseudomonadota</taxon>
        <taxon>Alphaproteobacteria</taxon>
        <taxon>Hyphomicrobiales</taxon>
        <taxon>Devosiaceae</taxon>
        <taxon>Devosia</taxon>
    </lineage>
</organism>
<dbReference type="AlphaFoldDB" id="A0A1E5XS80"/>
<evidence type="ECO:0000256" key="1">
    <source>
        <dbReference type="SAM" id="Phobius"/>
    </source>
</evidence>
<evidence type="ECO:0008006" key="4">
    <source>
        <dbReference type="Google" id="ProtNLM"/>
    </source>
</evidence>
<protein>
    <recommendedName>
        <fullName evidence="4">Copper resistance protein D domain-containing protein</fullName>
    </recommendedName>
</protein>
<reference evidence="2 3" key="1">
    <citation type="journal article" date="2015" name="Genome Announc.">
        <title>Genome Assemblies of Three Soil-Associated Devosia species: D. insulae, D. limi, and D. soli.</title>
        <authorList>
            <person name="Hassan Y.I."/>
            <person name="Lepp D."/>
            <person name="Zhou T."/>
        </authorList>
    </citation>
    <scope>NUCLEOTIDE SEQUENCE [LARGE SCALE GENOMIC DNA]</scope>
    <source>
        <strain evidence="2 3">DS-56</strain>
    </source>
</reference>
<keyword evidence="1" id="KW-0472">Membrane</keyword>
<sequence>MDLTFNILLIIHLAAFGLAITTTIAAPLIGSRIAAAPPDARPLLGGIGKRLSINARIAFGLLLITGIAMVYVRYGGFEGQSIWFFIKMGLVVVVLIAMIIGIVAKPGTISPQVMGWITRLAMAGIVISAVMAFN</sequence>
<keyword evidence="1" id="KW-0812">Transmembrane</keyword>
<dbReference type="EMBL" id="LAJE02000158">
    <property type="protein sequence ID" value="OEO31467.1"/>
    <property type="molecule type" value="Genomic_DNA"/>
</dbReference>
<feature type="transmembrane region" description="Helical" evidence="1">
    <location>
        <begin position="116"/>
        <end position="133"/>
    </location>
</feature>
<keyword evidence="3" id="KW-1185">Reference proteome</keyword>
<evidence type="ECO:0000313" key="2">
    <source>
        <dbReference type="EMBL" id="OEO31467.1"/>
    </source>
</evidence>
<dbReference type="Proteomes" id="UP000095463">
    <property type="component" value="Unassembled WGS sequence"/>
</dbReference>
<feature type="transmembrane region" description="Helical" evidence="1">
    <location>
        <begin position="84"/>
        <end position="104"/>
    </location>
</feature>
<dbReference type="RefSeq" id="WP_069909392.1">
    <property type="nucleotide sequence ID" value="NZ_LAJE02000158.1"/>
</dbReference>
<evidence type="ECO:0000313" key="3">
    <source>
        <dbReference type="Proteomes" id="UP000095463"/>
    </source>
</evidence>
<name>A0A1E5XS80_9HYPH</name>
<keyword evidence="1" id="KW-1133">Transmembrane helix</keyword>
<feature type="transmembrane region" description="Helical" evidence="1">
    <location>
        <begin position="51"/>
        <end position="72"/>
    </location>
</feature>
<gene>
    <name evidence="2" type="ORF">VW23_016325</name>
</gene>
<feature type="transmembrane region" description="Helical" evidence="1">
    <location>
        <begin position="6"/>
        <end position="30"/>
    </location>
</feature>
<proteinExistence type="predicted"/>
<comment type="caution">
    <text evidence="2">The sequence shown here is derived from an EMBL/GenBank/DDBJ whole genome shotgun (WGS) entry which is preliminary data.</text>
</comment>
<accession>A0A1E5XS80</accession>